<dbReference type="InterPro" id="IPR052895">
    <property type="entry name" value="HetReg/Transcr_Mod"/>
</dbReference>
<name>A0A9P4S0P9_9PEZI</name>
<keyword evidence="3" id="KW-1185">Reference proteome</keyword>
<gene>
    <name evidence="2" type="ORF">M501DRAFT_1002206</name>
</gene>
<comment type="caution">
    <text evidence="2">The sequence shown here is derived from an EMBL/GenBank/DDBJ whole genome shotgun (WGS) entry which is preliminary data.</text>
</comment>
<organism evidence="2 3">
    <name type="scientific">Patellaria atrata CBS 101060</name>
    <dbReference type="NCBI Taxonomy" id="1346257"/>
    <lineage>
        <taxon>Eukaryota</taxon>
        <taxon>Fungi</taxon>
        <taxon>Dikarya</taxon>
        <taxon>Ascomycota</taxon>
        <taxon>Pezizomycotina</taxon>
        <taxon>Dothideomycetes</taxon>
        <taxon>Dothideomycetes incertae sedis</taxon>
        <taxon>Patellariales</taxon>
        <taxon>Patellariaceae</taxon>
        <taxon>Patellaria</taxon>
    </lineage>
</organism>
<evidence type="ECO:0000313" key="2">
    <source>
        <dbReference type="EMBL" id="KAF2834143.1"/>
    </source>
</evidence>
<dbReference type="InterPro" id="IPR010730">
    <property type="entry name" value="HET"/>
</dbReference>
<dbReference type="OrthoDB" id="3778324at2759"/>
<protein>
    <recommendedName>
        <fullName evidence="1">Heterokaryon incompatibility domain-containing protein</fullName>
    </recommendedName>
</protein>
<dbReference type="EMBL" id="MU006129">
    <property type="protein sequence ID" value="KAF2834143.1"/>
    <property type="molecule type" value="Genomic_DNA"/>
</dbReference>
<dbReference type="Proteomes" id="UP000799429">
    <property type="component" value="Unassembled WGS sequence"/>
</dbReference>
<accession>A0A9P4S0P9</accession>
<sequence>MVRFVASQSETPPRTWVYPSGRTDGAFRAFKVADLLRSNPKVNLYEWKSIRFPSKTLSSDLQAISPPYIAISHVWGYGAEVDSAAYTGGMMIRRLRIKIKSPPYYKDISWVGLVQIANAAAQLGAGWIWLDFLCIDQKAASGSEVPFQICIMRDIYENAASVVVMIGGIPRVQSVGTPTGWMDRAWTLQESFVNWRQTWVYVLWPGPPGSTSVRDTAGNRYPLMIVTGEPNKRLIRLRDLLDMADNNFSAPYSNVVVLDGLYAAPTRKYVPRHALRTAIHPNRLISAAGIWRSMFLRTSGHPVDIVYSVMLCFGLQIDPFRDVRTYKDLFRDLARKTAAISKIGPSWFTINGVGGSRYPRDPISRILPRCPDTLANGQPVYTSNAGPSRWVGRYVDAFDDYIDRFDMLFVTHSHPHIINARMFSFGPWSNFRIINSRRGIAKISLKTNRGRLYYHAPGLTAGTSNVQVVYVGRVGKAQVGTYLTPIGGRTTGDRRFVLFIQWDRIQGRWNVLGDGVFVINSGSTFKPPTSRWILTIGAAAQTVRDKWPSQRTSGPYQLDRWAIQRFKYHDYGVVPLKDWNYRRPMDKLISWVGAKPQKVKQARWTKLQMKFRLSGLSNNALKTRLKKPGRLYLVSGMGSRPARISTPTTTMLTQMGHLRMTYAYSDWKKSVCARLARAGIEGILIPKADSRRRATAEYYVAVIYGEYMVYLMSKPHLKTRWEFTEISVIPYRKANRPIINRNYIVQPPPQPSPLTWNEWETGLQQRAILQQQAFARQQLALVLRQRIALAMQPRCAPRLFFYRRC</sequence>
<dbReference type="PANTHER" id="PTHR24148">
    <property type="entry name" value="ANKYRIN REPEAT DOMAIN-CONTAINING PROTEIN 39 HOMOLOG-RELATED"/>
    <property type="match status" value="1"/>
</dbReference>
<evidence type="ECO:0000313" key="3">
    <source>
        <dbReference type="Proteomes" id="UP000799429"/>
    </source>
</evidence>
<feature type="domain" description="Heterokaryon incompatibility" evidence="1">
    <location>
        <begin position="68"/>
        <end position="168"/>
    </location>
</feature>
<dbReference type="PANTHER" id="PTHR24148:SF64">
    <property type="entry name" value="HETEROKARYON INCOMPATIBILITY DOMAIN-CONTAINING PROTEIN"/>
    <property type="match status" value="1"/>
</dbReference>
<reference evidence="2" key="1">
    <citation type="journal article" date="2020" name="Stud. Mycol.">
        <title>101 Dothideomycetes genomes: a test case for predicting lifestyles and emergence of pathogens.</title>
        <authorList>
            <person name="Haridas S."/>
            <person name="Albert R."/>
            <person name="Binder M."/>
            <person name="Bloem J."/>
            <person name="Labutti K."/>
            <person name="Salamov A."/>
            <person name="Andreopoulos B."/>
            <person name="Baker S."/>
            <person name="Barry K."/>
            <person name="Bills G."/>
            <person name="Bluhm B."/>
            <person name="Cannon C."/>
            <person name="Castanera R."/>
            <person name="Culley D."/>
            <person name="Daum C."/>
            <person name="Ezra D."/>
            <person name="Gonzalez J."/>
            <person name="Henrissat B."/>
            <person name="Kuo A."/>
            <person name="Liang C."/>
            <person name="Lipzen A."/>
            <person name="Lutzoni F."/>
            <person name="Magnuson J."/>
            <person name="Mondo S."/>
            <person name="Nolan M."/>
            <person name="Ohm R."/>
            <person name="Pangilinan J."/>
            <person name="Park H.-J."/>
            <person name="Ramirez L."/>
            <person name="Alfaro M."/>
            <person name="Sun H."/>
            <person name="Tritt A."/>
            <person name="Yoshinaga Y."/>
            <person name="Zwiers L.-H."/>
            <person name="Turgeon B."/>
            <person name="Goodwin S."/>
            <person name="Spatafora J."/>
            <person name="Crous P."/>
            <person name="Grigoriev I."/>
        </authorList>
    </citation>
    <scope>NUCLEOTIDE SEQUENCE</scope>
    <source>
        <strain evidence="2">CBS 101060</strain>
    </source>
</reference>
<dbReference type="Pfam" id="PF06985">
    <property type="entry name" value="HET"/>
    <property type="match status" value="1"/>
</dbReference>
<proteinExistence type="predicted"/>
<dbReference type="AlphaFoldDB" id="A0A9P4S0P9"/>
<evidence type="ECO:0000259" key="1">
    <source>
        <dbReference type="Pfam" id="PF06985"/>
    </source>
</evidence>